<sequence length="181" mass="19829">MECVGKRQLGFCIFLTFKCKVCNITRTVRTEPPGQEADALNVNASAVSGMIATGGGYSQLNEIFAALNMPCIFRDTWNTYHDQVSEAIHATAWELITEAAKEEAALAKEVGEVDKEGCPLITVVADGSWAKRSYKTKYDSLSGVVKNSDSTPEHKCAKNWTDTSSSMEQDIIVDGFMQSMK</sequence>
<protein>
    <recommendedName>
        <fullName evidence="1">Mutator-like transposase domain-containing protein</fullName>
    </recommendedName>
</protein>
<dbReference type="Proteomes" id="UP001159363">
    <property type="component" value="Chromosome 1"/>
</dbReference>
<evidence type="ECO:0000259" key="1">
    <source>
        <dbReference type="Pfam" id="PF20700"/>
    </source>
</evidence>
<comment type="caution">
    <text evidence="2">The sequence shown here is derived from an EMBL/GenBank/DDBJ whole genome shotgun (WGS) entry which is preliminary data.</text>
</comment>
<evidence type="ECO:0000313" key="3">
    <source>
        <dbReference type="Proteomes" id="UP001159363"/>
    </source>
</evidence>
<dbReference type="InterPro" id="IPR049012">
    <property type="entry name" value="Mutator_transp_dom"/>
</dbReference>
<organism evidence="2 3">
    <name type="scientific">Dryococelus australis</name>
    <dbReference type="NCBI Taxonomy" id="614101"/>
    <lineage>
        <taxon>Eukaryota</taxon>
        <taxon>Metazoa</taxon>
        <taxon>Ecdysozoa</taxon>
        <taxon>Arthropoda</taxon>
        <taxon>Hexapoda</taxon>
        <taxon>Insecta</taxon>
        <taxon>Pterygota</taxon>
        <taxon>Neoptera</taxon>
        <taxon>Polyneoptera</taxon>
        <taxon>Phasmatodea</taxon>
        <taxon>Verophasmatodea</taxon>
        <taxon>Anareolatae</taxon>
        <taxon>Phasmatidae</taxon>
        <taxon>Eurycanthinae</taxon>
        <taxon>Dryococelus</taxon>
    </lineage>
</organism>
<gene>
    <name evidence="2" type="ORF">PR048_002003</name>
</gene>
<proteinExistence type="predicted"/>
<name>A0ABQ9IIX2_9NEOP</name>
<feature type="domain" description="Mutator-like transposase" evidence="1">
    <location>
        <begin position="2"/>
        <end position="145"/>
    </location>
</feature>
<dbReference type="EMBL" id="JARBHB010000001">
    <property type="protein sequence ID" value="KAJ8896659.1"/>
    <property type="molecule type" value="Genomic_DNA"/>
</dbReference>
<evidence type="ECO:0000313" key="2">
    <source>
        <dbReference type="EMBL" id="KAJ8896659.1"/>
    </source>
</evidence>
<accession>A0ABQ9IIX2</accession>
<feature type="domain" description="Mutator-like transposase" evidence="1">
    <location>
        <begin position="148"/>
        <end position="179"/>
    </location>
</feature>
<dbReference type="Pfam" id="PF20700">
    <property type="entry name" value="Mutator"/>
    <property type="match status" value="2"/>
</dbReference>
<reference evidence="2 3" key="1">
    <citation type="submission" date="2023-02" db="EMBL/GenBank/DDBJ databases">
        <title>LHISI_Scaffold_Assembly.</title>
        <authorList>
            <person name="Stuart O.P."/>
            <person name="Cleave R."/>
            <person name="Magrath M.J.L."/>
            <person name="Mikheyev A.S."/>
        </authorList>
    </citation>
    <scope>NUCLEOTIDE SEQUENCE [LARGE SCALE GENOMIC DNA]</scope>
    <source>
        <strain evidence="2">Daus_M_001</strain>
        <tissue evidence="2">Leg muscle</tissue>
    </source>
</reference>
<keyword evidence="3" id="KW-1185">Reference proteome</keyword>